<dbReference type="InterPro" id="IPR055469">
    <property type="entry name" value="DUF7041"/>
</dbReference>
<accession>A0A8S9YRY6</accession>
<dbReference type="PANTHER" id="PTHR33327:SF3">
    <property type="entry name" value="RNA-DIRECTED DNA POLYMERASE"/>
    <property type="match status" value="1"/>
</dbReference>
<dbReference type="Pfam" id="PF23055">
    <property type="entry name" value="DUF7041"/>
    <property type="match status" value="1"/>
</dbReference>
<dbReference type="OrthoDB" id="6251906at2759"/>
<keyword evidence="3" id="KW-1185">Reference proteome</keyword>
<protein>
    <recommendedName>
        <fullName evidence="1">DUF7041 domain-containing protein</fullName>
    </recommendedName>
</protein>
<name>A0A8S9YRY6_9TREM</name>
<evidence type="ECO:0000313" key="2">
    <source>
        <dbReference type="EMBL" id="KAF7253037.1"/>
    </source>
</evidence>
<evidence type="ECO:0000313" key="3">
    <source>
        <dbReference type="Proteomes" id="UP000822476"/>
    </source>
</evidence>
<dbReference type="Proteomes" id="UP000822476">
    <property type="component" value="Unassembled WGS sequence"/>
</dbReference>
<organism evidence="2 3">
    <name type="scientific">Paragonimus skrjabini miyazakii</name>
    <dbReference type="NCBI Taxonomy" id="59628"/>
    <lineage>
        <taxon>Eukaryota</taxon>
        <taxon>Metazoa</taxon>
        <taxon>Spiralia</taxon>
        <taxon>Lophotrochozoa</taxon>
        <taxon>Platyhelminthes</taxon>
        <taxon>Trematoda</taxon>
        <taxon>Digenea</taxon>
        <taxon>Plagiorchiida</taxon>
        <taxon>Troglotremata</taxon>
        <taxon>Troglotrematidae</taxon>
        <taxon>Paragonimus</taxon>
    </lineage>
</organism>
<dbReference type="AlphaFoldDB" id="A0A8S9YRY6"/>
<feature type="domain" description="DUF7041" evidence="1">
    <location>
        <begin position="43"/>
        <end position="118"/>
    </location>
</feature>
<evidence type="ECO:0000259" key="1">
    <source>
        <dbReference type="Pfam" id="PF23055"/>
    </source>
</evidence>
<sequence length="151" mass="17193">MYTWILCSVYIHYKIVARLDDTMDIDIKAEHNVVLKLPGDSARNPRLRFHQIEAVFITRCITSEKLKFSYVVHSLPVDLAVEVEDLLEPVPSDSPHTIPKDAIIKRTGRSGAKLLHDLFNSVDLGDRSPSQLLRYMRGLLGLRELDDAILK</sequence>
<comment type="caution">
    <text evidence="2">The sequence shown here is derived from an EMBL/GenBank/DDBJ whole genome shotgun (WGS) entry which is preliminary data.</text>
</comment>
<reference evidence="2" key="1">
    <citation type="submission" date="2019-07" db="EMBL/GenBank/DDBJ databases">
        <title>Annotation for the trematode Paragonimus miyazaki's.</title>
        <authorList>
            <person name="Choi Y.-J."/>
        </authorList>
    </citation>
    <scope>NUCLEOTIDE SEQUENCE</scope>
    <source>
        <strain evidence="2">Japan</strain>
    </source>
</reference>
<dbReference type="PANTHER" id="PTHR33327">
    <property type="entry name" value="ENDONUCLEASE"/>
    <property type="match status" value="1"/>
</dbReference>
<dbReference type="EMBL" id="JTDE01004744">
    <property type="protein sequence ID" value="KAF7253037.1"/>
    <property type="molecule type" value="Genomic_DNA"/>
</dbReference>
<gene>
    <name evidence="2" type="ORF">EG68_06731</name>
</gene>
<proteinExistence type="predicted"/>